<dbReference type="InterPro" id="IPR009287">
    <property type="entry name" value="Spt4"/>
</dbReference>
<dbReference type="Pfam" id="PF06093">
    <property type="entry name" value="Spt4"/>
    <property type="match status" value="1"/>
</dbReference>
<comment type="caution">
    <text evidence="10">The sequence shown here is derived from an EMBL/GenBank/DDBJ whole genome shotgun (WGS) entry which is preliminary data.</text>
</comment>
<sequence length="112" mass="12249">MSLRALRACLVCSYVQHGTKFQSHGCPNCEDFLEMRGNPETVQDCTSSVFDGLIALNGLEGSWVAKWQRLEGYKAGTYAVKVEGILPPDYIDAAENAGVSYRPRDGSTGDEQ</sequence>
<dbReference type="GO" id="GO:0000775">
    <property type="term" value="C:chromosome, centromeric region"/>
    <property type="evidence" value="ECO:0007669"/>
    <property type="project" value="UniProtKB-SubCell"/>
</dbReference>
<dbReference type="GO" id="GO:0008270">
    <property type="term" value="F:zinc ion binding"/>
    <property type="evidence" value="ECO:0007669"/>
    <property type="project" value="InterPro"/>
</dbReference>
<gene>
    <name evidence="10" type="primary">SPT4</name>
    <name evidence="10" type="ORF">LTR09_009205</name>
</gene>
<evidence type="ECO:0000256" key="3">
    <source>
        <dbReference type="ARBA" id="ARBA00010464"/>
    </source>
</evidence>
<proteinExistence type="inferred from homology"/>
<dbReference type="InterPro" id="IPR038510">
    <property type="entry name" value="Spt4_sf"/>
</dbReference>
<dbReference type="GO" id="GO:0032044">
    <property type="term" value="C:DSIF complex"/>
    <property type="evidence" value="ECO:0007669"/>
    <property type="project" value="TreeGrafter"/>
</dbReference>
<evidence type="ECO:0000256" key="1">
    <source>
        <dbReference type="ARBA" id="ARBA00004123"/>
    </source>
</evidence>
<evidence type="ECO:0000313" key="10">
    <source>
        <dbReference type="EMBL" id="KAK3049537.1"/>
    </source>
</evidence>
<dbReference type="Proteomes" id="UP001271007">
    <property type="component" value="Unassembled WGS sequence"/>
</dbReference>
<evidence type="ECO:0000256" key="5">
    <source>
        <dbReference type="ARBA" id="ARBA00023163"/>
    </source>
</evidence>
<evidence type="ECO:0000256" key="6">
    <source>
        <dbReference type="ARBA" id="ARBA00023242"/>
    </source>
</evidence>
<comment type="similarity">
    <text evidence="3 8">Belongs to the SPT4 family.</text>
</comment>
<organism evidence="10 11">
    <name type="scientific">Extremus antarcticus</name>
    <dbReference type="NCBI Taxonomy" id="702011"/>
    <lineage>
        <taxon>Eukaryota</taxon>
        <taxon>Fungi</taxon>
        <taxon>Dikarya</taxon>
        <taxon>Ascomycota</taxon>
        <taxon>Pezizomycotina</taxon>
        <taxon>Dothideomycetes</taxon>
        <taxon>Dothideomycetidae</taxon>
        <taxon>Mycosphaerellales</taxon>
        <taxon>Extremaceae</taxon>
        <taxon>Extremus</taxon>
    </lineage>
</organism>
<dbReference type="InterPro" id="IPR029040">
    <property type="entry name" value="RPABC4/Spt4"/>
</dbReference>
<dbReference type="GO" id="GO:0000993">
    <property type="term" value="F:RNA polymerase II complex binding"/>
    <property type="evidence" value="ECO:0007669"/>
    <property type="project" value="TreeGrafter"/>
</dbReference>
<dbReference type="GO" id="GO:0006355">
    <property type="term" value="P:regulation of DNA-templated transcription"/>
    <property type="evidence" value="ECO:0007669"/>
    <property type="project" value="InterPro"/>
</dbReference>
<keyword evidence="10" id="KW-0251">Elongation factor</keyword>
<evidence type="ECO:0000256" key="2">
    <source>
        <dbReference type="ARBA" id="ARBA00004584"/>
    </source>
</evidence>
<dbReference type="PANTHER" id="PTHR12882:SF1">
    <property type="entry name" value="TRANSCRIPTION ELONGATION FACTOR SPT4"/>
    <property type="match status" value="1"/>
</dbReference>
<evidence type="ECO:0000256" key="7">
    <source>
        <dbReference type="ARBA" id="ARBA00023328"/>
    </source>
</evidence>
<dbReference type="CDD" id="cd07973">
    <property type="entry name" value="Spt4"/>
    <property type="match status" value="1"/>
</dbReference>
<evidence type="ECO:0000256" key="4">
    <source>
        <dbReference type="ARBA" id="ARBA00020182"/>
    </source>
</evidence>
<comment type="subcellular location">
    <subcellularLocation>
        <location evidence="2">Chromosome</location>
        <location evidence="2">Centromere</location>
    </subcellularLocation>
    <subcellularLocation>
        <location evidence="1 8">Nucleus</location>
    </subcellularLocation>
</comment>
<keyword evidence="6 8" id="KW-0539">Nucleus</keyword>
<dbReference type="PANTHER" id="PTHR12882">
    <property type="entry name" value="SUPPRESSOR OF TY 4"/>
    <property type="match status" value="1"/>
</dbReference>
<dbReference type="InterPro" id="IPR022800">
    <property type="entry name" value="Spt4/RpoE2_Znf"/>
</dbReference>
<keyword evidence="11" id="KW-1185">Reference proteome</keyword>
<keyword evidence="5 8" id="KW-0804">Transcription</keyword>
<feature type="domain" description="Spt4/RpoE2 zinc finger" evidence="9">
    <location>
        <begin position="6"/>
        <end position="83"/>
    </location>
</feature>
<evidence type="ECO:0000313" key="11">
    <source>
        <dbReference type="Proteomes" id="UP001271007"/>
    </source>
</evidence>
<accession>A0AAJ0D970</accession>
<dbReference type="GO" id="GO:0140673">
    <property type="term" value="P:transcription elongation-coupled chromatin remodeling"/>
    <property type="evidence" value="ECO:0007669"/>
    <property type="project" value="InterPro"/>
</dbReference>
<reference evidence="10" key="1">
    <citation type="submission" date="2023-04" db="EMBL/GenBank/DDBJ databases">
        <title>Black Yeasts Isolated from many extreme environments.</title>
        <authorList>
            <person name="Coleine C."/>
            <person name="Stajich J.E."/>
            <person name="Selbmann L."/>
        </authorList>
    </citation>
    <scope>NUCLEOTIDE SEQUENCE</scope>
    <source>
        <strain evidence="10">CCFEE 5312</strain>
    </source>
</reference>
<protein>
    <recommendedName>
        <fullName evidence="4 8">Transcription elongation factor SPT4</fullName>
    </recommendedName>
</protein>
<keyword evidence="7" id="KW-0137">Centromere</keyword>
<comment type="function">
    <text evidence="8">The SPT4-SPT5 complex mediates both activation and inhibition of transcription elongation, and plays a role in pre-mRNA processing. This complex seems to be important for the stability of the RNA polymerase II elongation machinery on the chromatin template but not for the inherent ability of this machinery to translocate down the gene.</text>
</comment>
<evidence type="ECO:0000256" key="8">
    <source>
        <dbReference type="PIRNR" id="PIRNR025023"/>
    </source>
</evidence>
<dbReference type="PIRSF" id="PIRSF025023">
    <property type="entry name" value="Spt4"/>
    <property type="match status" value="1"/>
</dbReference>
<keyword evidence="10" id="KW-0648">Protein biosynthesis</keyword>
<name>A0AAJ0D970_9PEZI</name>
<dbReference type="GO" id="GO:0003746">
    <property type="term" value="F:translation elongation factor activity"/>
    <property type="evidence" value="ECO:0007669"/>
    <property type="project" value="UniProtKB-KW"/>
</dbReference>
<dbReference type="SUPFAM" id="SSF63393">
    <property type="entry name" value="RNA polymerase subunits"/>
    <property type="match status" value="1"/>
</dbReference>
<dbReference type="Gene3D" id="3.30.40.210">
    <property type="match status" value="1"/>
</dbReference>
<dbReference type="EMBL" id="JAWDJX010000039">
    <property type="protein sequence ID" value="KAK3049537.1"/>
    <property type="molecule type" value="Genomic_DNA"/>
</dbReference>
<evidence type="ECO:0000259" key="9">
    <source>
        <dbReference type="SMART" id="SM01389"/>
    </source>
</evidence>
<dbReference type="AlphaFoldDB" id="A0AAJ0D970"/>
<dbReference type="SMART" id="SM01389">
    <property type="entry name" value="Spt4"/>
    <property type="match status" value="1"/>
</dbReference>